<evidence type="ECO:0000313" key="2">
    <source>
        <dbReference type="EMBL" id="EGZ07655.1"/>
    </source>
</evidence>
<organism evidence="2 3">
    <name type="scientific">Phytophthora sojae (strain P6497)</name>
    <name type="common">Soybean stem and root rot agent</name>
    <name type="synonym">Phytophthora megasperma f. sp. glycines</name>
    <dbReference type="NCBI Taxonomy" id="1094619"/>
    <lineage>
        <taxon>Eukaryota</taxon>
        <taxon>Sar</taxon>
        <taxon>Stramenopiles</taxon>
        <taxon>Oomycota</taxon>
        <taxon>Peronosporomycetes</taxon>
        <taxon>Peronosporales</taxon>
        <taxon>Peronosporaceae</taxon>
        <taxon>Phytophthora</taxon>
    </lineage>
</organism>
<dbReference type="EMBL" id="JH159162">
    <property type="protein sequence ID" value="EGZ07655.1"/>
    <property type="molecule type" value="Genomic_DNA"/>
</dbReference>
<proteinExistence type="predicted"/>
<dbReference type="SMR" id="G5AAM6"/>
<dbReference type="InterPro" id="IPR021109">
    <property type="entry name" value="Peptidase_aspartic_dom_sf"/>
</dbReference>
<accession>G5AAM6</accession>
<dbReference type="Proteomes" id="UP000002640">
    <property type="component" value="Unassembled WGS sequence"/>
</dbReference>
<sequence length="283" mass="30202">MLADTGATLSLVDRRVLKRLGRSSEPLEPYEGLVRSSSGHKLRIRGWITLSLRLGTVEVSMSLLVADPFGAVIDVSKRTLTLKSTGEVLALGFTMLQESYMTTMATTVRLPPRGQALVMTRVVGAVVEKATVLVEGALGLSPTLCVARALCTVEEAQVIVEVCNASTDEYWIRKGTVIACTSVIPESAFEPPTVDPKGAERQTGGPMGTVPAEGGEPKGERATSVSEAREVGVGEKVKATKPDIPPDKAEAMKADFSESRLSPEQKELFQGELNGFHSICGLF</sequence>
<dbReference type="GeneID" id="20661308"/>
<dbReference type="Gene3D" id="2.40.70.10">
    <property type="entry name" value="Acid Proteases"/>
    <property type="match status" value="1"/>
</dbReference>
<feature type="region of interest" description="Disordered" evidence="1">
    <location>
        <begin position="189"/>
        <end position="261"/>
    </location>
</feature>
<reference evidence="2 3" key="1">
    <citation type="journal article" date="2006" name="Science">
        <title>Phytophthora genome sequences uncover evolutionary origins and mechanisms of pathogenesis.</title>
        <authorList>
            <person name="Tyler B.M."/>
            <person name="Tripathy S."/>
            <person name="Zhang X."/>
            <person name="Dehal P."/>
            <person name="Jiang R.H."/>
            <person name="Aerts A."/>
            <person name="Arredondo F.D."/>
            <person name="Baxter L."/>
            <person name="Bensasson D."/>
            <person name="Beynon J.L."/>
            <person name="Chapman J."/>
            <person name="Damasceno C.M."/>
            <person name="Dorrance A.E."/>
            <person name="Dou D."/>
            <person name="Dickerman A.W."/>
            <person name="Dubchak I.L."/>
            <person name="Garbelotto M."/>
            <person name="Gijzen M."/>
            <person name="Gordon S.G."/>
            <person name="Govers F."/>
            <person name="Grunwald N.J."/>
            <person name="Huang W."/>
            <person name="Ivors K.L."/>
            <person name="Jones R.W."/>
            <person name="Kamoun S."/>
            <person name="Krampis K."/>
            <person name="Lamour K.H."/>
            <person name="Lee M.K."/>
            <person name="McDonald W.H."/>
            <person name="Medina M."/>
            <person name="Meijer H.J."/>
            <person name="Nordberg E.K."/>
            <person name="Maclean D.J."/>
            <person name="Ospina-Giraldo M.D."/>
            <person name="Morris P.F."/>
            <person name="Phuntumart V."/>
            <person name="Putnam N.H."/>
            <person name="Rash S."/>
            <person name="Rose J.K."/>
            <person name="Sakihama Y."/>
            <person name="Salamov A.A."/>
            <person name="Savidor A."/>
            <person name="Scheuring C.F."/>
            <person name="Smith B.M."/>
            <person name="Sobral B.W."/>
            <person name="Terry A."/>
            <person name="Torto-Alalibo T.A."/>
            <person name="Win J."/>
            <person name="Xu Z."/>
            <person name="Zhang H."/>
            <person name="Grigoriev I.V."/>
            <person name="Rokhsar D.S."/>
            <person name="Boore J.L."/>
        </authorList>
    </citation>
    <scope>NUCLEOTIDE SEQUENCE [LARGE SCALE GENOMIC DNA]</scope>
    <source>
        <strain evidence="2 3">P6497</strain>
    </source>
</reference>
<name>G5AAM6_PHYSP</name>
<evidence type="ECO:0000256" key="1">
    <source>
        <dbReference type="SAM" id="MobiDB-lite"/>
    </source>
</evidence>
<keyword evidence="3" id="KW-1185">Reference proteome</keyword>
<dbReference type="RefSeq" id="XP_009537221.1">
    <property type="nucleotide sequence ID" value="XM_009538926.1"/>
</dbReference>
<dbReference type="AlphaFoldDB" id="G5AAM6"/>
<dbReference type="InParanoid" id="G5AAM6"/>
<evidence type="ECO:0000313" key="3">
    <source>
        <dbReference type="Proteomes" id="UP000002640"/>
    </source>
</evidence>
<dbReference type="CDD" id="cd00303">
    <property type="entry name" value="retropepsin_like"/>
    <property type="match status" value="1"/>
</dbReference>
<protein>
    <recommendedName>
        <fullName evidence="4">Peptidase A2 domain-containing protein</fullName>
    </recommendedName>
</protein>
<evidence type="ECO:0008006" key="4">
    <source>
        <dbReference type="Google" id="ProtNLM"/>
    </source>
</evidence>
<dbReference type="KEGG" id="psoj:PHYSODRAFT_529018"/>
<gene>
    <name evidence="2" type="ORF">PHYSODRAFT_529018</name>
</gene>
<feature type="compositionally biased region" description="Basic and acidic residues" evidence="1">
    <location>
        <begin position="215"/>
        <end position="261"/>
    </location>
</feature>